<sequence>MSSYLDDETCRCGLPLRVLTSWTPSNPARRFVVCPNRSKPRKKKCGYWEWYDLEIDTDWSWMHFYEMFILLNPNKRNLLHTKISRQVRIDELEVKLVENGAQLRRCEADIYAAGSENRQPMLNEDNYVPCSSRLLRYAKSKPNGKLIYNSVMHGSYVRRLIHEPDDPDRDVPIAETFHEQTDKELTDKEVKEYQKKDKIGSKPNKNGKRGEAEKSQKQLQS</sequence>
<feature type="compositionally biased region" description="Basic and acidic residues" evidence="5">
    <location>
        <begin position="163"/>
        <end position="200"/>
    </location>
</feature>
<dbReference type="Pfam" id="PF06839">
    <property type="entry name" value="Zn_ribbon_GRF"/>
    <property type="match status" value="1"/>
</dbReference>
<gene>
    <name evidence="7" type="ORF">Tci_059176</name>
</gene>
<protein>
    <submittedName>
        <fullName evidence="7">Zinc finger C2H2-type/integrase DNA-binding domain-containing protein</fullName>
    </submittedName>
</protein>
<evidence type="ECO:0000313" key="7">
    <source>
        <dbReference type="EMBL" id="GEU87198.1"/>
    </source>
</evidence>
<dbReference type="EMBL" id="BKCJ010009488">
    <property type="protein sequence ID" value="GEU87198.1"/>
    <property type="molecule type" value="Genomic_DNA"/>
</dbReference>
<evidence type="ECO:0000256" key="5">
    <source>
        <dbReference type="SAM" id="MobiDB-lite"/>
    </source>
</evidence>
<dbReference type="PROSITE" id="PS51999">
    <property type="entry name" value="ZF_GRF"/>
    <property type="match status" value="1"/>
</dbReference>
<evidence type="ECO:0000256" key="2">
    <source>
        <dbReference type="ARBA" id="ARBA00022771"/>
    </source>
</evidence>
<evidence type="ECO:0000256" key="1">
    <source>
        <dbReference type="ARBA" id="ARBA00022723"/>
    </source>
</evidence>
<keyword evidence="3" id="KW-0862">Zinc</keyword>
<comment type="caution">
    <text evidence="7">The sequence shown here is derived from an EMBL/GenBank/DDBJ whole genome shotgun (WGS) entry which is preliminary data.</text>
</comment>
<accession>A0A6L2NLQ6</accession>
<proteinExistence type="predicted"/>
<dbReference type="GO" id="GO:0008270">
    <property type="term" value="F:zinc ion binding"/>
    <property type="evidence" value="ECO:0007669"/>
    <property type="project" value="UniProtKB-KW"/>
</dbReference>
<evidence type="ECO:0000256" key="3">
    <source>
        <dbReference type="ARBA" id="ARBA00022833"/>
    </source>
</evidence>
<keyword evidence="2 4" id="KW-0863">Zinc-finger</keyword>
<keyword evidence="1" id="KW-0479">Metal-binding</keyword>
<organism evidence="7">
    <name type="scientific">Tanacetum cinerariifolium</name>
    <name type="common">Dalmatian daisy</name>
    <name type="synonym">Chrysanthemum cinerariifolium</name>
    <dbReference type="NCBI Taxonomy" id="118510"/>
    <lineage>
        <taxon>Eukaryota</taxon>
        <taxon>Viridiplantae</taxon>
        <taxon>Streptophyta</taxon>
        <taxon>Embryophyta</taxon>
        <taxon>Tracheophyta</taxon>
        <taxon>Spermatophyta</taxon>
        <taxon>Magnoliopsida</taxon>
        <taxon>eudicotyledons</taxon>
        <taxon>Gunneridae</taxon>
        <taxon>Pentapetalae</taxon>
        <taxon>asterids</taxon>
        <taxon>campanulids</taxon>
        <taxon>Asterales</taxon>
        <taxon>Asteraceae</taxon>
        <taxon>Asteroideae</taxon>
        <taxon>Anthemideae</taxon>
        <taxon>Anthemidinae</taxon>
        <taxon>Tanacetum</taxon>
    </lineage>
</organism>
<feature type="compositionally biased region" description="Basic and acidic residues" evidence="5">
    <location>
        <begin position="208"/>
        <end position="221"/>
    </location>
</feature>
<reference evidence="7" key="1">
    <citation type="journal article" date="2019" name="Sci. Rep.">
        <title>Draft genome of Tanacetum cinerariifolium, the natural source of mosquito coil.</title>
        <authorList>
            <person name="Yamashiro T."/>
            <person name="Shiraishi A."/>
            <person name="Satake H."/>
            <person name="Nakayama K."/>
        </authorList>
    </citation>
    <scope>NUCLEOTIDE SEQUENCE</scope>
</reference>
<dbReference type="PANTHER" id="PTHR33248">
    <property type="entry name" value="ZINC ION-BINDING PROTEIN"/>
    <property type="match status" value="1"/>
</dbReference>
<name>A0A6L2NLQ6_TANCI</name>
<feature type="domain" description="GRF-type" evidence="6">
    <location>
        <begin position="10"/>
        <end position="54"/>
    </location>
</feature>
<feature type="region of interest" description="Disordered" evidence="5">
    <location>
        <begin position="163"/>
        <end position="221"/>
    </location>
</feature>
<dbReference type="GO" id="GO:0003677">
    <property type="term" value="F:DNA binding"/>
    <property type="evidence" value="ECO:0007669"/>
    <property type="project" value="UniProtKB-KW"/>
</dbReference>
<evidence type="ECO:0000256" key="4">
    <source>
        <dbReference type="PROSITE-ProRule" id="PRU01343"/>
    </source>
</evidence>
<feature type="non-terminal residue" evidence="7">
    <location>
        <position position="221"/>
    </location>
</feature>
<keyword evidence="7" id="KW-0238">DNA-binding</keyword>
<dbReference type="InterPro" id="IPR010666">
    <property type="entry name" value="Znf_GRF"/>
</dbReference>
<evidence type="ECO:0000259" key="6">
    <source>
        <dbReference type="PROSITE" id="PS51999"/>
    </source>
</evidence>
<dbReference type="AlphaFoldDB" id="A0A6L2NLQ6"/>